<protein>
    <submittedName>
        <fullName evidence="1">Uncharacterized protein</fullName>
    </submittedName>
</protein>
<sequence length="640" mass="70694">MTFHHRSYNPSPLDSYLPLPPLLPSRQAPPMNVFDQLHPSPHLSDRRLPKVGETRCYWTLLSADLNFIYLDPVLSHHLSDQADSLIGKSLLDFVHPDEQASAKHDLGNVLQSRTLHGSVTRMRYSRLSRVRRLLGHHGPTHEWPDADKVAVDSNYMVVDLVINWAADGLALCFHHAVVDLTPFDNDEHVKTGWSNWCGTNVMNEHEAHVLYTRLLNSAPQSASMSRVFQIMMNTHERPLLLSWPPGQDHGPTSRDFAKLSEEVQIGNSVQVGGDAKTSCTRRYKSLQNMPSSDGVREVESIFIPHGTLPHPALLYVSSHPRSSSDATSMQQASYDPAYMTPQGQYYDDQSTPYALPPMQPSNASYSSYLPQPTHQVPSQYPTPRHWSSAGVDQSPPPMQYNHWPAATSSPNTFHATPAPARASSYPQQQQWTSQSPSYLDSESPLASSSYRSLSPAYSYAPEQQHASPPSGIDMVPPTRMGQRRETQSAPRDHYANGGRSSGNPPLGIVQCSSCKVTQSPEWRKGPSGKKDLCNACGLRYARSRAKKEGITAQRRRKDKVLAMAKQEPSAPIAVPYRGSYDAGGGSPGGSASGSDAYAPFESPSPPPRFYPSPLSQPYGRHRDALADVRHAHGKATYVTQ</sequence>
<reference evidence="1" key="1">
    <citation type="submission" date="2021-03" db="EMBL/GenBank/DDBJ databases">
        <authorList>
            <consortium name="DOE Joint Genome Institute"/>
            <person name="Ahrendt S."/>
            <person name="Looney B.P."/>
            <person name="Miyauchi S."/>
            <person name="Morin E."/>
            <person name="Drula E."/>
            <person name="Courty P.E."/>
            <person name="Chicoki N."/>
            <person name="Fauchery L."/>
            <person name="Kohler A."/>
            <person name="Kuo A."/>
            <person name="Labutti K."/>
            <person name="Pangilinan J."/>
            <person name="Lipzen A."/>
            <person name="Riley R."/>
            <person name="Andreopoulos W."/>
            <person name="He G."/>
            <person name="Johnson J."/>
            <person name="Barry K.W."/>
            <person name="Grigoriev I.V."/>
            <person name="Nagy L."/>
            <person name="Hibbett D."/>
            <person name="Henrissat B."/>
            <person name="Matheny P.B."/>
            <person name="Labbe J."/>
            <person name="Martin F."/>
        </authorList>
    </citation>
    <scope>NUCLEOTIDE SEQUENCE</scope>
    <source>
        <strain evidence="1">HHB10654</strain>
    </source>
</reference>
<organism evidence="1 2">
    <name type="scientific">Artomyces pyxidatus</name>
    <dbReference type="NCBI Taxonomy" id="48021"/>
    <lineage>
        <taxon>Eukaryota</taxon>
        <taxon>Fungi</taxon>
        <taxon>Dikarya</taxon>
        <taxon>Basidiomycota</taxon>
        <taxon>Agaricomycotina</taxon>
        <taxon>Agaricomycetes</taxon>
        <taxon>Russulales</taxon>
        <taxon>Auriscalpiaceae</taxon>
        <taxon>Artomyces</taxon>
    </lineage>
</organism>
<dbReference type="EMBL" id="MU277197">
    <property type="protein sequence ID" value="KAI0064785.1"/>
    <property type="molecule type" value="Genomic_DNA"/>
</dbReference>
<keyword evidence="2" id="KW-1185">Reference proteome</keyword>
<proteinExistence type="predicted"/>
<name>A0ACB8T9W7_9AGAM</name>
<dbReference type="Proteomes" id="UP000814140">
    <property type="component" value="Unassembled WGS sequence"/>
</dbReference>
<evidence type="ECO:0000313" key="2">
    <source>
        <dbReference type="Proteomes" id="UP000814140"/>
    </source>
</evidence>
<evidence type="ECO:0000313" key="1">
    <source>
        <dbReference type="EMBL" id="KAI0064785.1"/>
    </source>
</evidence>
<comment type="caution">
    <text evidence="1">The sequence shown here is derived from an EMBL/GenBank/DDBJ whole genome shotgun (WGS) entry which is preliminary data.</text>
</comment>
<accession>A0ACB8T9W7</accession>
<reference evidence="1" key="2">
    <citation type="journal article" date="2022" name="New Phytol.">
        <title>Evolutionary transition to the ectomycorrhizal habit in the genomes of a hyperdiverse lineage of mushroom-forming fungi.</title>
        <authorList>
            <person name="Looney B."/>
            <person name="Miyauchi S."/>
            <person name="Morin E."/>
            <person name="Drula E."/>
            <person name="Courty P.E."/>
            <person name="Kohler A."/>
            <person name="Kuo A."/>
            <person name="LaButti K."/>
            <person name="Pangilinan J."/>
            <person name="Lipzen A."/>
            <person name="Riley R."/>
            <person name="Andreopoulos W."/>
            <person name="He G."/>
            <person name="Johnson J."/>
            <person name="Nolan M."/>
            <person name="Tritt A."/>
            <person name="Barry K.W."/>
            <person name="Grigoriev I.V."/>
            <person name="Nagy L.G."/>
            <person name="Hibbett D."/>
            <person name="Henrissat B."/>
            <person name="Matheny P.B."/>
            <person name="Labbe J."/>
            <person name="Martin F.M."/>
        </authorList>
    </citation>
    <scope>NUCLEOTIDE SEQUENCE</scope>
    <source>
        <strain evidence="1">HHB10654</strain>
    </source>
</reference>
<gene>
    <name evidence="1" type="ORF">BV25DRAFT_1869046</name>
</gene>